<dbReference type="AlphaFoldDB" id="A0A454CYI0"/>
<accession>A0A454CYI0</accession>
<dbReference type="Proteomes" id="UP000008367">
    <property type="component" value="Unassembled WGS sequence"/>
</dbReference>
<organism evidence="1 2">
    <name type="scientific">Vibrio harveyi</name>
    <name type="common">Beneckea harveyi</name>
    <dbReference type="NCBI Taxonomy" id="669"/>
    <lineage>
        <taxon>Bacteria</taxon>
        <taxon>Pseudomonadati</taxon>
        <taxon>Pseudomonadota</taxon>
        <taxon>Gammaproteobacteria</taxon>
        <taxon>Vibrionales</taxon>
        <taxon>Vibrionaceae</taxon>
        <taxon>Vibrio</taxon>
    </lineage>
</organism>
<reference evidence="1 2" key="1">
    <citation type="submission" date="2012-10" db="EMBL/GenBank/DDBJ databases">
        <title>Genome sequence of Vibrio Cholerae HENC-02.</title>
        <authorList>
            <person name="Eppinger M."/>
            <person name="Hasan N.A."/>
            <person name="Sengamalay N."/>
            <person name="Hine E."/>
            <person name="Su Q."/>
            <person name="Daugherty S.C."/>
            <person name="Young S."/>
            <person name="Sadzewicz L."/>
            <person name="Tallon L."/>
            <person name="Cebula T.A."/>
            <person name="Ravel J."/>
            <person name="Colwell R.R."/>
        </authorList>
    </citation>
    <scope>NUCLEOTIDE SEQUENCE [LARGE SCALE GENOMIC DNA]</scope>
    <source>
        <strain evidence="1 2">HENC-02</strain>
    </source>
</reference>
<gene>
    <name evidence="1" type="ORF">VCHENC02_2902</name>
</gene>
<evidence type="ECO:0000313" key="2">
    <source>
        <dbReference type="Proteomes" id="UP000008367"/>
    </source>
</evidence>
<dbReference type="EMBL" id="AJSR01001179">
    <property type="protein sequence ID" value="EKM31455.1"/>
    <property type="molecule type" value="Genomic_DNA"/>
</dbReference>
<proteinExistence type="predicted"/>
<feature type="non-terminal residue" evidence="1">
    <location>
        <position position="16"/>
    </location>
</feature>
<protein>
    <submittedName>
        <fullName evidence="1">Uncharacterized protein</fullName>
    </submittedName>
</protein>
<evidence type="ECO:0000313" key="1">
    <source>
        <dbReference type="EMBL" id="EKM31455.1"/>
    </source>
</evidence>
<name>A0A454CYI0_VIBHA</name>
<sequence length="16" mass="1927">MTFFTYYLSSILRPST</sequence>
<comment type="caution">
    <text evidence="1">The sequence shown here is derived from an EMBL/GenBank/DDBJ whole genome shotgun (WGS) entry which is preliminary data.</text>
</comment>